<reference evidence="2" key="2">
    <citation type="journal article" date="2015" name="J. Proteomics">
        <title>Sexual differences in the sialomes of the zebra tick, Rhipicephalus pulchellus.</title>
        <authorList>
            <person name="Tan A.W."/>
            <person name="Francischetti I.M."/>
            <person name="Slovak M."/>
            <person name="Kini R.M."/>
            <person name="Ribeiro J.M."/>
        </authorList>
    </citation>
    <scope>NUCLEOTIDE SEQUENCE</scope>
    <source>
        <tissue evidence="2">Salivary gland</tissue>
    </source>
</reference>
<keyword evidence="1" id="KW-0472">Membrane</keyword>
<keyword evidence="1" id="KW-1133">Transmembrane helix</keyword>
<evidence type="ECO:0000313" key="2">
    <source>
        <dbReference type="EMBL" id="JAA55848.1"/>
    </source>
</evidence>
<dbReference type="EMBL" id="GACK01009186">
    <property type="protein sequence ID" value="JAA55848.1"/>
    <property type="molecule type" value="mRNA"/>
</dbReference>
<protein>
    <submittedName>
        <fullName evidence="2">Uncharacterized protein</fullName>
    </submittedName>
</protein>
<feature type="transmembrane region" description="Helical" evidence="1">
    <location>
        <begin position="82"/>
        <end position="102"/>
    </location>
</feature>
<name>L7LY85_RHIPC</name>
<feature type="transmembrane region" description="Helical" evidence="1">
    <location>
        <begin position="29"/>
        <end position="51"/>
    </location>
</feature>
<sequence>MCFNFPILLSILLTLPSFSTRCYTILYKAMICLTLSSLLPLLFNLTSLLTLSSISPLALLHCTWLFPTCYTTLYMAPPSLVLLSFLLTLTTLHHTLLCYTILYRDMLCFSPSLPFPTPCYTIL</sequence>
<dbReference type="AlphaFoldDB" id="L7LY85"/>
<organism evidence="2">
    <name type="scientific">Rhipicephalus pulchellus</name>
    <name type="common">Yellow backed tick</name>
    <name type="synonym">Dermacentor pulchellus</name>
    <dbReference type="NCBI Taxonomy" id="72859"/>
    <lineage>
        <taxon>Eukaryota</taxon>
        <taxon>Metazoa</taxon>
        <taxon>Ecdysozoa</taxon>
        <taxon>Arthropoda</taxon>
        <taxon>Chelicerata</taxon>
        <taxon>Arachnida</taxon>
        <taxon>Acari</taxon>
        <taxon>Parasitiformes</taxon>
        <taxon>Ixodida</taxon>
        <taxon>Ixodoidea</taxon>
        <taxon>Ixodidae</taxon>
        <taxon>Rhipicephalinae</taxon>
        <taxon>Rhipicephalus</taxon>
        <taxon>Rhipicephalus</taxon>
    </lineage>
</organism>
<reference evidence="2" key="1">
    <citation type="submission" date="2012-11" db="EMBL/GenBank/DDBJ databases">
        <authorList>
            <person name="Lucero-Rivera Y.E."/>
            <person name="Tovar-Ramirez D."/>
        </authorList>
    </citation>
    <scope>NUCLEOTIDE SEQUENCE</scope>
    <source>
        <tissue evidence="2">Salivary gland</tissue>
    </source>
</reference>
<evidence type="ECO:0000256" key="1">
    <source>
        <dbReference type="SAM" id="Phobius"/>
    </source>
</evidence>
<accession>L7LY85</accession>
<proteinExistence type="evidence at transcript level"/>
<keyword evidence="1" id="KW-0812">Transmembrane</keyword>